<evidence type="ECO:0000256" key="2">
    <source>
        <dbReference type="PROSITE-ProRule" id="PRU00335"/>
    </source>
</evidence>
<evidence type="ECO:0000313" key="4">
    <source>
        <dbReference type="EMBL" id="EQB02581.1"/>
    </source>
</evidence>
<dbReference type="PANTHER" id="PTHR30055">
    <property type="entry name" value="HTH-TYPE TRANSCRIPTIONAL REGULATOR RUTR"/>
    <property type="match status" value="1"/>
</dbReference>
<dbReference type="PANTHER" id="PTHR30055:SF223">
    <property type="entry name" value="HTH-TYPE TRANSCRIPTIONAL REGULATOR UIDR"/>
    <property type="match status" value="1"/>
</dbReference>
<dbReference type="AlphaFoldDB" id="T0GFP8"/>
<dbReference type="InterPro" id="IPR001647">
    <property type="entry name" value="HTH_TetR"/>
</dbReference>
<dbReference type="SUPFAM" id="SSF46689">
    <property type="entry name" value="Homeodomain-like"/>
    <property type="match status" value="1"/>
</dbReference>
<proteinExistence type="predicted"/>
<gene>
    <name evidence="4" type="ORF">L288_16430</name>
</gene>
<evidence type="ECO:0000256" key="1">
    <source>
        <dbReference type="ARBA" id="ARBA00023125"/>
    </source>
</evidence>
<dbReference type="Proteomes" id="UP000015525">
    <property type="component" value="Unassembled WGS sequence"/>
</dbReference>
<dbReference type="RefSeq" id="WP_021239336.1">
    <property type="nucleotide sequence ID" value="NZ_ATHO01000145.1"/>
</dbReference>
<dbReference type="PRINTS" id="PR00455">
    <property type="entry name" value="HTHTETR"/>
</dbReference>
<protein>
    <recommendedName>
        <fullName evidence="3">HTH tetR-type domain-containing protein</fullName>
    </recommendedName>
</protein>
<name>T0GFP8_9SPHN</name>
<keyword evidence="5" id="KW-1185">Reference proteome</keyword>
<dbReference type="Pfam" id="PF00440">
    <property type="entry name" value="TetR_N"/>
    <property type="match status" value="1"/>
</dbReference>
<dbReference type="Gene3D" id="1.10.357.10">
    <property type="entry name" value="Tetracycline Repressor, domain 2"/>
    <property type="match status" value="1"/>
</dbReference>
<comment type="caution">
    <text evidence="4">The sequence shown here is derived from an EMBL/GenBank/DDBJ whole genome shotgun (WGS) entry which is preliminary data.</text>
</comment>
<accession>T0GFP8</accession>
<organism evidence="4 5">
    <name type="scientific">Sphingobium quisquiliarum P25</name>
    <dbReference type="NCBI Taxonomy" id="1329909"/>
    <lineage>
        <taxon>Bacteria</taxon>
        <taxon>Pseudomonadati</taxon>
        <taxon>Pseudomonadota</taxon>
        <taxon>Alphaproteobacteria</taxon>
        <taxon>Sphingomonadales</taxon>
        <taxon>Sphingomonadaceae</taxon>
        <taxon>Sphingobium</taxon>
    </lineage>
</organism>
<sequence>MPTPRLSSSDRRASIIAAARTVFARYGLEGARTQQIAQAAGVSEALIFRHFSNKTAIYRAVLREVIADQDAAFRTAPLPEPSTFGLLDSIRRMLEHALRGQGAGNADGMRMVVGSLAGDGGYARLVYRRAMRLSRAGLERALAAAREEGSITGEPMSVTNASAFLEHVSTMIMMAHCHEQSAIPYDEDHDRLLRDAISFCGRGIGISDERIREFLESMSAQMA</sequence>
<dbReference type="PATRIC" id="fig|1329909.3.peg.3163"/>
<dbReference type="InterPro" id="IPR050109">
    <property type="entry name" value="HTH-type_TetR-like_transc_reg"/>
</dbReference>
<dbReference type="GO" id="GO:0003700">
    <property type="term" value="F:DNA-binding transcription factor activity"/>
    <property type="evidence" value="ECO:0007669"/>
    <property type="project" value="TreeGrafter"/>
</dbReference>
<dbReference type="EMBL" id="ATHO01000145">
    <property type="protein sequence ID" value="EQB02581.1"/>
    <property type="molecule type" value="Genomic_DNA"/>
</dbReference>
<evidence type="ECO:0000313" key="5">
    <source>
        <dbReference type="Proteomes" id="UP000015525"/>
    </source>
</evidence>
<dbReference type="GO" id="GO:0000976">
    <property type="term" value="F:transcription cis-regulatory region binding"/>
    <property type="evidence" value="ECO:0007669"/>
    <property type="project" value="TreeGrafter"/>
</dbReference>
<evidence type="ECO:0000259" key="3">
    <source>
        <dbReference type="PROSITE" id="PS50977"/>
    </source>
</evidence>
<dbReference type="PROSITE" id="PS50977">
    <property type="entry name" value="HTH_TETR_2"/>
    <property type="match status" value="1"/>
</dbReference>
<reference evidence="4 5" key="1">
    <citation type="journal article" date="2013" name="Genome Announc.">
        <title>Draft Genome Sequence of Sphingobium quisquiliarum Strain P25T, a Novel Hexachlorocyclohexane (HCH)-Degrading Bacterium Isolated from an HCH Dumpsite.</title>
        <authorList>
            <person name="Kumar Singh A."/>
            <person name="Sangwan N."/>
            <person name="Sharma A."/>
            <person name="Gupta V."/>
            <person name="Khurana J.P."/>
            <person name="Lal R."/>
        </authorList>
    </citation>
    <scope>NUCLEOTIDE SEQUENCE [LARGE SCALE GENOMIC DNA]</scope>
    <source>
        <strain evidence="4 5">P25</strain>
    </source>
</reference>
<feature type="DNA-binding region" description="H-T-H motif" evidence="2">
    <location>
        <begin position="32"/>
        <end position="51"/>
    </location>
</feature>
<dbReference type="InterPro" id="IPR009057">
    <property type="entry name" value="Homeodomain-like_sf"/>
</dbReference>
<keyword evidence="1 2" id="KW-0238">DNA-binding</keyword>
<feature type="domain" description="HTH tetR-type" evidence="3">
    <location>
        <begin position="9"/>
        <end position="69"/>
    </location>
</feature>